<feature type="compositionally biased region" description="Basic and acidic residues" evidence="5">
    <location>
        <begin position="272"/>
        <end position="286"/>
    </location>
</feature>
<dbReference type="InterPro" id="IPR011993">
    <property type="entry name" value="PH-like_dom_sf"/>
</dbReference>
<evidence type="ECO:0000256" key="3">
    <source>
        <dbReference type="ARBA" id="ARBA00022490"/>
    </source>
</evidence>
<comment type="subcellular location">
    <subcellularLocation>
        <location evidence="2">Cytoplasm</location>
    </subcellularLocation>
    <subcellularLocation>
        <location evidence="1">Nucleus</location>
    </subcellularLocation>
</comment>
<sequence>MAALEALDFVPTVDKFTPLSQHQEQTPGTFFDGPPVLHLHAPNTHITLPHASHQKHQPLKSLAENVNADAAQEGNVRLEDVDVWVTSKHLILHSTNSNGGCRITYPAITITAIDGDAVLLELNLSDADTADDDIEYFQLKIFATAVQYGASDAQATAGSSNGTNGTTSDNDATTALYKAIADCQELNPDPPMPGEEGEDGEPVFDETAPGATGWITSENMDQFMDADGNFRMPEGVTFIGGESEEQEGATTEGVQAPLGEGAGRTRTAAEAGVEREDENKWRATGD</sequence>
<keyword evidence="3" id="KW-0963">Cytoplasm</keyword>
<protein>
    <submittedName>
        <fullName evidence="6">Uncharacterized protein</fullName>
    </submittedName>
</protein>
<dbReference type="Pfam" id="PF03517">
    <property type="entry name" value="Voldacs"/>
    <property type="match status" value="1"/>
</dbReference>
<evidence type="ECO:0000256" key="1">
    <source>
        <dbReference type="ARBA" id="ARBA00004123"/>
    </source>
</evidence>
<dbReference type="OrthoDB" id="19714at2759"/>
<dbReference type="GO" id="GO:0045292">
    <property type="term" value="P:mRNA cis splicing, via spliceosome"/>
    <property type="evidence" value="ECO:0007669"/>
    <property type="project" value="TreeGrafter"/>
</dbReference>
<dbReference type="Gene3D" id="2.30.29.30">
    <property type="entry name" value="Pleckstrin-homology domain (PH domain)/Phosphotyrosine-binding domain (PTB)"/>
    <property type="match status" value="1"/>
</dbReference>
<dbReference type="AlphaFoldDB" id="A0A2S6BYE4"/>
<dbReference type="Proteomes" id="UP000237631">
    <property type="component" value="Unassembled WGS sequence"/>
</dbReference>
<dbReference type="GO" id="GO:0034715">
    <property type="term" value="C:pICln-Sm protein complex"/>
    <property type="evidence" value="ECO:0007669"/>
    <property type="project" value="TreeGrafter"/>
</dbReference>
<evidence type="ECO:0000256" key="4">
    <source>
        <dbReference type="ARBA" id="ARBA00023242"/>
    </source>
</evidence>
<comment type="caution">
    <text evidence="6">The sequence shown here is derived from an EMBL/GenBank/DDBJ whole genome shotgun (WGS) entry which is preliminary data.</text>
</comment>
<reference evidence="7" key="1">
    <citation type="journal article" date="2017" name="bioRxiv">
        <title>Conservation of a gene cluster reveals novel cercosporin biosynthetic mechanisms and extends production to the genus Colletotrichum.</title>
        <authorList>
            <person name="de Jonge R."/>
            <person name="Ebert M.K."/>
            <person name="Huitt-Roehl C.R."/>
            <person name="Pal P."/>
            <person name="Suttle J.C."/>
            <person name="Spanner R.E."/>
            <person name="Neubauer J.D."/>
            <person name="Jurick W.M.II."/>
            <person name="Stott K.A."/>
            <person name="Secor G.A."/>
            <person name="Thomma B.P.H.J."/>
            <person name="Van de Peer Y."/>
            <person name="Townsend C.A."/>
            <person name="Bolton M.D."/>
        </authorList>
    </citation>
    <scope>NUCLEOTIDE SEQUENCE [LARGE SCALE GENOMIC DNA]</scope>
    <source>
        <strain evidence="7">CBS538.71</strain>
    </source>
</reference>
<gene>
    <name evidence="6" type="ORF">CBER1_10351</name>
</gene>
<keyword evidence="7" id="KW-1185">Reference proteome</keyword>
<name>A0A2S6BYE4_9PEZI</name>
<evidence type="ECO:0000256" key="2">
    <source>
        <dbReference type="ARBA" id="ARBA00004496"/>
    </source>
</evidence>
<dbReference type="GO" id="GO:0005681">
    <property type="term" value="C:spliceosomal complex"/>
    <property type="evidence" value="ECO:0007669"/>
    <property type="project" value="TreeGrafter"/>
</dbReference>
<keyword evidence="4" id="KW-0539">Nucleus</keyword>
<evidence type="ECO:0000256" key="5">
    <source>
        <dbReference type="SAM" id="MobiDB-lite"/>
    </source>
</evidence>
<evidence type="ECO:0000313" key="6">
    <source>
        <dbReference type="EMBL" id="PPJ52514.1"/>
    </source>
</evidence>
<dbReference type="EMBL" id="PNEN01001690">
    <property type="protein sequence ID" value="PPJ52514.1"/>
    <property type="molecule type" value="Genomic_DNA"/>
</dbReference>
<dbReference type="PANTHER" id="PTHR21399">
    <property type="entry name" value="CHLORIDE CONDUCTANCE REGULATORY PROTEIN ICLN"/>
    <property type="match status" value="1"/>
</dbReference>
<dbReference type="GO" id="GO:0005829">
    <property type="term" value="C:cytosol"/>
    <property type="evidence" value="ECO:0007669"/>
    <property type="project" value="TreeGrafter"/>
</dbReference>
<dbReference type="InterPro" id="IPR039924">
    <property type="entry name" value="ICln/Lot5/Saf5"/>
</dbReference>
<dbReference type="GO" id="GO:0000387">
    <property type="term" value="P:spliceosomal snRNP assembly"/>
    <property type="evidence" value="ECO:0007669"/>
    <property type="project" value="TreeGrafter"/>
</dbReference>
<proteinExistence type="predicted"/>
<accession>A0A2S6BYE4</accession>
<dbReference type="PANTHER" id="PTHR21399:SF0">
    <property type="entry name" value="METHYLOSOME SUBUNIT PICLN"/>
    <property type="match status" value="1"/>
</dbReference>
<feature type="region of interest" description="Disordered" evidence="5">
    <location>
        <begin position="240"/>
        <end position="286"/>
    </location>
</feature>
<organism evidence="6 7">
    <name type="scientific">Cercospora berteroae</name>
    <dbReference type="NCBI Taxonomy" id="357750"/>
    <lineage>
        <taxon>Eukaryota</taxon>
        <taxon>Fungi</taxon>
        <taxon>Dikarya</taxon>
        <taxon>Ascomycota</taxon>
        <taxon>Pezizomycotina</taxon>
        <taxon>Dothideomycetes</taxon>
        <taxon>Dothideomycetidae</taxon>
        <taxon>Mycosphaerellales</taxon>
        <taxon>Mycosphaerellaceae</taxon>
        <taxon>Cercospora</taxon>
    </lineage>
</organism>
<evidence type="ECO:0000313" key="7">
    <source>
        <dbReference type="Proteomes" id="UP000237631"/>
    </source>
</evidence>